<keyword evidence="7" id="KW-0547">Nucleotide-binding</keyword>
<dbReference type="AlphaFoldDB" id="A0A380DVF6"/>
<dbReference type="EMBL" id="UHAQ01000002">
    <property type="protein sequence ID" value="SUK49716.1"/>
    <property type="molecule type" value="Genomic_DNA"/>
</dbReference>
<keyword evidence="8 12" id="KW-0418">Kinase</keyword>
<evidence type="ECO:0000256" key="11">
    <source>
        <dbReference type="ARBA" id="ARBA00022977"/>
    </source>
</evidence>
<keyword evidence="11" id="KW-0784">Thiamine biosynthesis</keyword>
<comment type="catalytic activity">
    <reaction evidence="1">
        <text>5-(2-hydroxyethyl)-4-methylthiazole + ATP = 4-methyl-5-(2-phosphooxyethyl)-thiazole + ADP + H(+)</text>
        <dbReference type="Rhea" id="RHEA:24212"/>
        <dbReference type="ChEBI" id="CHEBI:15378"/>
        <dbReference type="ChEBI" id="CHEBI:17957"/>
        <dbReference type="ChEBI" id="CHEBI:30616"/>
        <dbReference type="ChEBI" id="CHEBI:58296"/>
        <dbReference type="ChEBI" id="CHEBI:456216"/>
        <dbReference type="EC" id="2.7.1.50"/>
    </reaction>
</comment>
<evidence type="ECO:0000256" key="7">
    <source>
        <dbReference type="ARBA" id="ARBA00022741"/>
    </source>
</evidence>
<keyword evidence="5 12" id="KW-0808">Transferase</keyword>
<protein>
    <recommendedName>
        <fullName evidence="4">hydroxyethylthiazole kinase</fullName>
        <ecNumber evidence="4">2.7.1.50</ecNumber>
    </recommendedName>
</protein>
<dbReference type="EC" id="2.7.1.50" evidence="4"/>
<evidence type="ECO:0000256" key="8">
    <source>
        <dbReference type="ARBA" id="ARBA00022777"/>
    </source>
</evidence>
<dbReference type="InterPro" id="IPR029056">
    <property type="entry name" value="Ribokinase-like"/>
</dbReference>
<dbReference type="CDD" id="cd01170">
    <property type="entry name" value="THZ_kinase"/>
    <property type="match status" value="1"/>
</dbReference>
<dbReference type="GO" id="GO:0004417">
    <property type="term" value="F:hydroxyethylthiazole kinase activity"/>
    <property type="evidence" value="ECO:0007669"/>
    <property type="project" value="UniProtKB-EC"/>
</dbReference>
<dbReference type="GO" id="GO:0009229">
    <property type="term" value="P:thiamine diphosphate biosynthetic process"/>
    <property type="evidence" value="ECO:0007669"/>
    <property type="project" value="UniProtKB-UniPathway"/>
</dbReference>
<accession>A0A380DVF6</accession>
<evidence type="ECO:0000256" key="3">
    <source>
        <dbReference type="ARBA" id="ARBA00004868"/>
    </source>
</evidence>
<dbReference type="UniPathway" id="UPA00060">
    <property type="reaction ID" value="UER00139"/>
</dbReference>
<evidence type="ECO:0000256" key="10">
    <source>
        <dbReference type="ARBA" id="ARBA00022842"/>
    </source>
</evidence>
<dbReference type="Gene3D" id="3.40.1190.20">
    <property type="match status" value="1"/>
</dbReference>
<evidence type="ECO:0000313" key="13">
    <source>
        <dbReference type="Proteomes" id="UP000254502"/>
    </source>
</evidence>
<dbReference type="GO" id="GO:0000287">
    <property type="term" value="F:magnesium ion binding"/>
    <property type="evidence" value="ECO:0007669"/>
    <property type="project" value="InterPro"/>
</dbReference>
<organism evidence="12 13">
    <name type="scientific">Staphylococcus aureus</name>
    <dbReference type="NCBI Taxonomy" id="1280"/>
    <lineage>
        <taxon>Bacteria</taxon>
        <taxon>Bacillati</taxon>
        <taxon>Bacillota</taxon>
        <taxon>Bacilli</taxon>
        <taxon>Bacillales</taxon>
        <taxon>Staphylococcaceae</taxon>
        <taxon>Staphylococcus</taxon>
    </lineage>
</organism>
<evidence type="ECO:0000256" key="5">
    <source>
        <dbReference type="ARBA" id="ARBA00022679"/>
    </source>
</evidence>
<dbReference type="InterPro" id="IPR000417">
    <property type="entry name" value="Hyethyz_kinase"/>
</dbReference>
<dbReference type="PRINTS" id="PR01099">
    <property type="entry name" value="HYETHTZKNASE"/>
</dbReference>
<comment type="pathway">
    <text evidence="3">Cofactor biosynthesis; thiamine diphosphate biosynthesis; 4-methyl-5-(2-phosphoethyl)-thiazole from 5-(2-hydroxyethyl)-4-methylthiazole: step 1/1.</text>
</comment>
<dbReference type="Pfam" id="PF02110">
    <property type="entry name" value="HK"/>
    <property type="match status" value="1"/>
</dbReference>
<dbReference type="NCBIfam" id="NF006830">
    <property type="entry name" value="PRK09355.1"/>
    <property type="match status" value="1"/>
</dbReference>
<evidence type="ECO:0000313" key="12">
    <source>
        <dbReference type="EMBL" id="SUK49716.1"/>
    </source>
</evidence>
<sequence>MKLPKKLKNFYKVAQALLINIGTLTAQNEQDIIAIAQTANEAGLPIVFDPVAVGASTYRKQFCKLLLKSAKVSVIKGNASEILALIDDTATMKGTDSDANLDAVAIAKKAYAIYKTAIVITGKEDVIVQGDKAIVLANGSPLLARVTGAGCLLGGVIAGFLFRETEPDIEALIEAVSVFNIAAEVAAENENCGGPGTFSPLLLDTLYHLNETTYQQRIRIQEVE</sequence>
<dbReference type="Proteomes" id="UP000254502">
    <property type="component" value="Unassembled WGS sequence"/>
</dbReference>
<name>A0A380DVF6_STAAU</name>
<keyword evidence="6" id="KW-0479">Metal-binding</keyword>
<proteinExistence type="predicted"/>
<evidence type="ECO:0000256" key="1">
    <source>
        <dbReference type="ARBA" id="ARBA00001771"/>
    </source>
</evidence>
<dbReference type="PIRSF" id="PIRSF000513">
    <property type="entry name" value="Thz_kinase"/>
    <property type="match status" value="1"/>
</dbReference>
<evidence type="ECO:0000256" key="6">
    <source>
        <dbReference type="ARBA" id="ARBA00022723"/>
    </source>
</evidence>
<gene>
    <name evidence="12" type="primary">thiM</name>
    <name evidence="12" type="ORF">NCTC5664_01874</name>
</gene>
<dbReference type="SUPFAM" id="SSF53613">
    <property type="entry name" value="Ribokinase-like"/>
    <property type="match status" value="1"/>
</dbReference>
<comment type="cofactor">
    <cofactor evidence="2">
        <name>Mg(2+)</name>
        <dbReference type="ChEBI" id="CHEBI:18420"/>
    </cofactor>
</comment>
<evidence type="ECO:0000256" key="9">
    <source>
        <dbReference type="ARBA" id="ARBA00022840"/>
    </source>
</evidence>
<reference evidence="12 13" key="1">
    <citation type="submission" date="2018-06" db="EMBL/GenBank/DDBJ databases">
        <authorList>
            <consortium name="Pathogen Informatics"/>
            <person name="Doyle S."/>
        </authorList>
    </citation>
    <scope>NUCLEOTIDE SEQUENCE [LARGE SCALE GENOMIC DNA]</scope>
    <source>
        <strain evidence="12 13">NCTC5664</strain>
    </source>
</reference>
<keyword evidence="9" id="KW-0067">ATP-binding</keyword>
<evidence type="ECO:0000256" key="2">
    <source>
        <dbReference type="ARBA" id="ARBA00001946"/>
    </source>
</evidence>
<dbReference type="GO" id="GO:0005524">
    <property type="term" value="F:ATP binding"/>
    <property type="evidence" value="ECO:0007669"/>
    <property type="project" value="UniProtKB-KW"/>
</dbReference>
<dbReference type="GO" id="GO:0009228">
    <property type="term" value="P:thiamine biosynthetic process"/>
    <property type="evidence" value="ECO:0007669"/>
    <property type="project" value="UniProtKB-KW"/>
</dbReference>
<keyword evidence="10" id="KW-0460">Magnesium</keyword>
<evidence type="ECO:0000256" key="4">
    <source>
        <dbReference type="ARBA" id="ARBA00012129"/>
    </source>
</evidence>